<feature type="compositionally biased region" description="Basic and acidic residues" evidence="1">
    <location>
        <begin position="1"/>
        <end position="12"/>
    </location>
</feature>
<name>A0A2N9APC2_METEX</name>
<evidence type="ECO:0000256" key="2">
    <source>
        <dbReference type="SAM" id="Phobius"/>
    </source>
</evidence>
<protein>
    <recommendedName>
        <fullName evidence="3">DUF6460 domain-containing protein</fullName>
    </recommendedName>
</protein>
<organism evidence="4 5">
    <name type="scientific">Methylorubrum extorquens</name>
    <name type="common">Methylobacterium dichloromethanicum</name>
    <name type="synonym">Methylobacterium extorquens</name>
    <dbReference type="NCBI Taxonomy" id="408"/>
    <lineage>
        <taxon>Bacteria</taxon>
        <taxon>Pseudomonadati</taxon>
        <taxon>Pseudomonadota</taxon>
        <taxon>Alphaproteobacteria</taxon>
        <taxon>Hyphomicrobiales</taxon>
        <taxon>Methylobacteriaceae</taxon>
        <taxon>Methylorubrum</taxon>
    </lineage>
</organism>
<proteinExistence type="predicted"/>
<reference evidence="5" key="1">
    <citation type="submission" date="2017-10" db="EMBL/GenBank/DDBJ databases">
        <authorList>
            <person name="Regsiter A."/>
            <person name="William W."/>
        </authorList>
    </citation>
    <scope>NUCLEOTIDE SEQUENCE [LARGE SCALE GENOMIC DNA]</scope>
</reference>
<keyword evidence="2" id="KW-1133">Transmembrane helix</keyword>
<gene>
    <name evidence="4" type="ORF">TK0001_2586</name>
</gene>
<accession>A0A2N9APC2</accession>
<evidence type="ECO:0000259" key="3">
    <source>
        <dbReference type="Pfam" id="PF20061"/>
    </source>
</evidence>
<dbReference type="InterPro" id="IPR045594">
    <property type="entry name" value="DUF6460"/>
</dbReference>
<dbReference type="RefSeq" id="WP_003597921.1">
    <property type="nucleotide sequence ID" value="NZ_CP195989.1"/>
</dbReference>
<feature type="domain" description="DUF6460" evidence="3">
    <location>
        <begin position="85"/>
        <end position="117"/>
    </location>
</feature>
<keyword evidence="2" id="KW-0472">Membrane</keyword>
<evidence type="ECO:0000256" key="1">
    <source>
        <dbReference type="SAM" id="MobiDB-lite"/>
    </source>
</evidence>
<sequence>MIGDHDSRRRAPLDSGAYPADPRTDPRYGAPRRRSGLNRFLGGSPAAVFVKLLFLSVLVGAVMAMFGLTPGLLFWQLYDFTRSLIDLGLDTFHDFGRWILAGAVVVVPIWLIARLLTVSRER</sequence>
<feature type="transmembrane region" description="Helical" evidence="2">
    <location>
        <begin position="48"/>
        <end position="75"/>
    </location>
</feature>
<evidence type="ECO:0000313" key="5">
    <source>
        <dbReference type="Proteomes" id="UP000233769"/>
    </source>
</evidence>
<evidence type="ECO:0000313" key="4">
    <source>
        <dbReference type="EMBL" id="SOR29188.1"/>
    </source>
</evidence>
<keyword evidence="2" id="KW-0812">Transmembrane</keyword>
<dbReference type="Proteomes" id="UP000233769">
    <property type="component" value="Chromosome tk0001"/>
</dbReference>
<feature type="region of interest" description="Disordered" evidence="1">
    <location>
        <begin position="1"/>
        <end position="31"/>
    </location>
</feature>
<dbReference type="AlphaFoldDB" id="A0A2N9APC2"/>
<feature type="transmembrane region" description="Helical" evidence="2">
    <location>
        <begin position="95"/>
        <end position="116"/>
    </location>
</feature>
<dbReference type="EMBL" id="LT962688">
    <property type="protein sequence ID" value="SOR29188.1"/>
    <property type="molecule type" value="Genomic_DNA"/>
</dbReference>
<dbReference type="Pfam" id="PF20061">
    <property type="entry name" value="DUF6460"/>
    <property type="match status" value="1"/>
</dbReference>